<evidence type="ECO:0000256" key="4">
    <source>
        <dbReference type="ARBA" id="ARBA00023002"/>
    </source>
</evidence>
<evidence type="ECO:0000256" key="1">
    <source>
        <dbReference type="ARBA" id="ARBA00007905"/>
    </source>
</evidence>
<comment type="catalytic activity">
    <reaction evidence="7">
        <text>xylitol + NAD(+) = D-xylose + NADH + H(+)</text>
        <dbReference type="Rhea" id="RHEA:27441"/>
        <dbReference type="ChEBI" id="CHEBI:15378"/>
        <dbReference type="ChEBI" id="CHEBI:17151"/>
        <dbReference type="ChEBI" id="CHEBI:53455"/>
        <dbReference type="ChEBI" id="CHEBI:57540"/>
        <dbReference type="ChEBI" id="CHEBI:57945"/>
        <dbReference type="EC" id="1.1.1.307"/>
    </reaction>
</comment>
<keyword evidence="3" id="KW-0521">NADP</keyword>
<dbReference type="SUPFAM" id="SSF51430">
    <property type="entry name" value="NAD(P)-linked oxidoreductase"/>
    <property type="match status" value="1"/>
</dbReference>
<feature type="active site" description="Proton donor" evidence="8">
    <location>
        <position position="62"/>
    </location>
</feature>
<keyword evidence="13" id="KW-1185">Reference proteome</keyword>
<dbReference type="InterPro" id="IPR036812">
    <property type="entry name" value="NAD(P)_OxRdtase_dom_sf"/>
</dbReference>
<dbReference type="GO" id="GO:0016616">
    <property type="term" value="F:oxidoreductase activity, acting on the CH-OH group of donors, NAD or NADP as acceptor"/>
    <property type="evidence" value="ECO:0007669"/>
    <property type="project" value="UniProtKB-ARBA"/>
</dbReference>
<dbReference type="Gene3D" id="3.20.20.100">
    <property type="entry name" value="NADP-dependent oxidoreductase domain"/>
    <property type="match status" value="1"/>
</dbReference>
<evidence type="ECO:0000313" key="13">
    <source>
        <dbReference type="Proteomes" id="UP001201262"/>
    </source>
</evidence>
<evidence type="ECO:0000256" key="3">
    <source>
        <dbReference type="ARBA" id="ARBA00022857"/>
    </source>
</evidence>
<evidence type="ECO:0000259" key="11">
    <source>
        <dbReference type="Pfam" id="PF00248"/>
    </source>
</evidence>
<comment type="function">
    <text evidence="5">Catalyzes the initial reaction in the xylose utilization pathway by reducing D-xylose into xylitol. Xylose is a major component of hemicelluloses such as xylan. Most fungi utilize D-xylose via three enzymatic reactions, xylose reductase (XR), xylitol dehydrogenase (XDH), and xylulokinase, to form xylulose 5-phosphate, which enters pentose phosphate pathway.</text>
</comment>
<dbReference type="EMBL" id="JAJTJA010000001">
    <property type="protein sequence ID" value="KAH8705016.1"/>
    <property type="molecule type" value="Genomic_DNA"/>
</dbReference>
<dbReference type="InterPro" id="IPR020471">
    <property type="entry name" value="AKR"/>
</dbReference>
<dbReference type="Pfam" id="PF00248">
    <property type="entry name" value="Aldo_ket_red"/>
    <property type="match status" value="1"/>
</dbReference>
<dbReference type="PRINTS" id="PR00069">
    <property type="entry name" value="ALDKETRDTASE"/>
</dbReference>
<evidence type="ECO:0000313" key="12">
    <source>
        <dbReference type="EMBL" id="KAH8705016.1"/>
    </source>
</evidence>
<keyword evidence="4" id="KW-0560">Oxidoreductase</keyword>
<dbReference type="PANTHER" id="PTHR43827:SF3">
    <property type="entry name" value="NADP-DEPENDENT OXIDOREDUCTASE DOMAIN-CONTAINING PROTEIN"/>
    <property type="match status" value="1"/>
</dbReference>
<comment type="catalytic activity">
    <reaction evidence="6">
        <text>xylitol + NADP(+) = D-xylose + NADPH + H(+)</text>
        <dbReference type="Rhea" id="RHEA:27445"/>
        <dbReference type="ChEBI" id="CHEBI:15378"/>
        <dbReference type="ChEBI" id="CHEBI:17151"/>
        <dbReference type="ChEBI" id="CHEBI:53455"/>
        <dbReference type="ChEBI" id="CHEBI:57783"/>
        <dbReference type="ChEBI" id="CHEBI:58349"/>
        <dbReference type="EC" id="1.1.1.307"/>
    </reaction>
</comment>
<evidence type="ECO:0000256" key="5">
    <source>
        <dbReference type="ARBA" id="ARBA00025065"/>
    </source>
</evidence>
<gene>
    <name evidence="12" type="ORF">BGW36DRAFT_332081</name>
</gene>
<name>A0AAD4L4R6_9EURO</name>
<feature type="domain" description="NADP-dependent oxidoreductase" evidence="11">
    <location>
        <begin position="24"/>
        <end position="288"/>
    </location>
</feature>
<evidence type="ECO:0000256" key="9">
    <source>
        <dbReference type="PIRSR" id="PIRSR000097-2"/>
    </source>
</evidence>
<dbReference type="PROSITE" id="PS00798">
    <property type="entry name" value="ALDOKETO_REDUCTASE_1"/>
    <property type="match status" value="1"/>
</dbReference>
<accession>A0AAD4L4R6</accession>
<comment type="similarity">
    <text evidence="1">Belongs to the aldo/keto reductase family.</text>
</comment>
<evidence type="ECO:0000256" key="2">
    <source>
        <dbReference type="ARBA" id="ARBA00012845"/>
    </source>
</evidence>
<sequence length="332" mass="36820">MTDQPNPICRTTFKLNNGASIPAVGLGTWQGRPGSQDAQLLRETIIHALRGGYRLIDTAQSYGVEDIVGSAIRASGVARHEITVVTKLVGAALLNPAAALQKSLNQLNLEYIDLFLMHWPQALTPDGSRPYRPDERPTFMDSWKLMEKLVEPGSATARQCRAIGVSNFTEKTLNTLLEEATVVPAVNQIELHAFNPALNLVPFCHKHGIQVMSWSTLGSRQAPEILTDEPFTTLAQKHNTSPAVISLSWCVQRGVVVVPMSGNPTRIDENIRLITLPDEDVETMNNAYKTRRVRLSDANERLRFDVPGKGRLLMGWTNVEFGFEDEQGNWLN</sequence>
<dbReference type="Proteomes" id="UP001201262">
    <property type="component" value="Unassembled WGS sequence"/>
</dbReference>
<evidence type="ECO:0000256" key="8">
    <source>
        <dbReference type="PIRSR" id="PIRSR000097-1"/>
    </source>
</evidence>
<dbReference type="InterPro" id="IPR018170">
    <property type="entry name" value="Aldo/ket_reductase_CS"/>
</dbReference>
<evidence type="ECO:0000256" key="10">
    <source>
        <dbReference type="PIRSR" id="PIRSR000097-3"/>
    </source>
</evidence>
<dbReference type="RefSeq" id="XP_046077637.1">
    <property type="nucleotide sequence ID" value="XM_046212845.1"/>
</dbReference>
<dbReference type="GeneID" id="70243132"/>
<organism evidence="12 13">
    <name type="scientific">Talaromyces proteolyticus</name>
    <dbReference type="NCBI Taxonomy" id="1131652"/>
    <lineage>
        <taxon>Eukaryota</taxon>
        <taxon>Fungi</taxon>
        <taxon>Dikarya</taxon>
        <taxon>Ascomycota</taxon>
        <taxon>Pezizomycotina</taxon>
        <taxon>Eurotiomycetes</taxon>
        <taxon>Eurotiomycetidae</taxon>
        <taxon>Eurotiales</taxon>
        <taxon>Trichocomaceae</taxon>
        <taxon>Talaromyces</taxon>
        <taxon>Talaromyces sect. Bacilispori</taxon>
    </lineage>
</organism>
<dbReference type="InterPro" id="IPR023210">
    <property type="entry name" value="NADP_OxRdtase_dom"/>
</dbReference>
<protein>
    <recommendedName>
        <fullName evidence="2">D-xylose reductase [NAD(P)H]</fullName>
        <ecNumber evidence="2">1.1.1.307</ecNumber>
    </recommendedName>
</protein>
<dbReference type="CDD" id="cd19071">
    <property type="entry name" value="AKR_AKR1-5-like"/>
    <property type="match status" value="1"/>
</dbReference>
<feature type="binding site" evidence="9">
    <location>
        <position position="118"/>
    </location>
    <ligand>
        <name>substrate</name>
    </ligand>
</feature>
<evidence type="ECO:0000256" key="7">
    <source>
        <dbReference type="ARBA" id="ARBA00049485"/>
    </source>
</evidence>
<dbReference type="PIRSF" id="PIRSF000097">
    <property type="entry name" value="AKR"/>
    <property type="match status" value="1"/>
</dbReference>
<comment type="caution">
    <text evidence="12">The sequence shown here is derived from an EMBL/GenBank/DDBJ whole genome shotgun (WGS) entry which is preliminary data.</text>
</comment>
<evidence type="ECO:0000256" key="6">
    <source>
        <dbReference type="ARBA" id="ARBA00047534"/>
    </source>
</evidence>
<reference evidence="12" key="1">
    <citation type="submission" date="2021-12" db="EMBL/GenBank/DDBJ databases">
        <title>Convergent genome expansion in fungi linked to evolution of root-endophyte symbiosis.</title>
        <authorList>
            <consortium name="DOE Joint Genome Institute"/>
            <person name="Ke Y.-H."/>
            <person name="Bonito G."/>
            <person name="Liao H.-L."/>
            <person name="Looney B."/>
            <person name="Rojas-Flechas A."/>
            <person name="Nash J."/>
            <person name="Hameed K."/>
            <person name="Schadt C."/>
            <person name="Martin F."/>
            <person name="Crous P.W."/>
            <person name="Miettinen O."/>
            <person name="Magnuson J.K."/>
            <person name="Labbe J."/>
            <person name="Jacobson D."/>
            <person name="Doktycz M.J."/>
            <person name="Veneault-Fourrey C."/>
            <person name="Kuo A."/>
            <person name="Mondo S."/>
            <person name="Calhoun S."/>
            <person name="Riley R."/>
            <person name="Ohm R."/>
            <person name="LaButti K."/>
            <person name="Andreopoulos B."/>
            <person name="Pangilinan J."/>
            <person name="Nolan M."/>
            <person name="Tritt A."/>
            <person name="Clum A."/>
            <person name="Lipzen A."/>
            <person name="Daum C."/>
            <person name="Barry K."/>
            <person name="Grigoriev I.V."/>
            <person name="Vilgalys R."/>
        </authorList>
    </citation>
    <scope>NUCLEOTIDE SEQUENCE</scope>
    <source>
        <strain evidence="12">PMI_201</strain>
    </source>
</reference>
<dbReference type="EC" id="1.1.1.307" evidence="2"/>
<dbReference type="AlphaFoldDB" id="A0AAD4L4R6"/>
<feature type="site" description="Lowers pKa of active site Tyr" evidence="10">
    <location>
        <position position="87"/>
    </location>
</feature>
<dbReference type="PANTHER" id="PTHR43827">
    <property type="entry name" value="2,5-DIKETO-D-GLUCONIC ACID REDUCTASE"/>
    <property type="match status" value="1"/>
</dbReference>
<proteinExistence type="inferred from homology"/>